<proteinExistence type="predicted"/>
<name>A0A5B7FCZ9_PORTR</name>
<accession>A0A5B7FCZ9</accession>
<evidence type="ECO:0000313" key="2">
    <source>
        <dbReference type="EMBL" id="MPC42993.1"/>
    </source>
</evidence>
<dbReference type="Proteomes" id="UP000324222">
    <property type="component" value="Unassembled WGS sequence"/>
</dbReference>
<dbReference type="OrthoDB" id="6370875at2759"/>
<dbReference type="InterPro" id="IPR052145">
    <property type="entry name" value="Mediator/Homeobox_domain"/>
</dbReference>
<evidence type="ECO:0000256" key="1">
    <source>
        <dbReference type="SAM" id="MobiDB-lite"/>
    </source>
</evidence>
<sequence length="531" mass="56849">MDQFNATSEVDDKSAVAAEGTAEGAEATEGGEEPAPAADGQPTEGSAVEDGVEDPAVVAAVADSGEALIEEAVEEDVPAKSPEQQQQEEEQQQEQQEEEQQQQEQQEEEQQQQQQEEQQQQQEEEQLLQQEQQQQQQEEEEEEEEEKDKEPLLKTEVEEDDVEVMQGDMGVEGSGVTGNEVVKDEVMMDSSPATLEGRQVVLEGGEVVTEQGEVVMEGHQVFMEGPVVMGEAPVEGVLVQGSGLTFDTSMLEGAKAEECASPASSLVMVKQEDLQDNRYGHNQQILGLVTSGVEEEEEVVVGGETQGKILLENLVSEALQSPQRPHDNIIVTTSTITPGPAPGQAPAPTPTLVRGSPPQATPTRIVVQTNQNTAQKANQGHFLIQVGGTPVPVAPAVVTPSPAASKNHIVIRAGHNQTPSAAAAAARDDPASPAQQGSIFKVIIPEGTTKVNKAPPAPPTTALDQQEPVRKHIQINLSDSTAKRPVRYLAQNASHPATPTHSKADATAGDPKKLYECPTCNSKFMRPLYLR</sequence>
<feature type="region of interest" description="Disordered" evidence="1">
    <location>
        <begin position="1"/>
        <end position="160"/>
    </location>
</feature>
<feature type="compositionally biased region" description="Acidic residues" evidence="1">
    <location>
        <begin position="86"/>
        <end position="110"/>
    </location>
</feature>
<feature type="compositionally biased region" description="Low complexity" evidence="1">
    <location>
        <begin position="111"/>
        <end position="136"/>
    </location>
</feature>
<comment type="caution">
    <text evidence="2">The sequence shown here is derived from an EMBL/GenBank/DDBJ whole genome shotgun (WGS) entry which is preliminary data.</text>
</comment>
<feature type="compositionally biased region" description="Low complexity" evidence="1">
    <location>
        <begin position="17"/>
        <end position="38"/>
    </location>
</feature>
<dbReference type="PANTHER" id="PTHR24330">
    <property type="entry name" value="HOMEOBOX PROTEIN BARH-LIKE"/>
    <property type="match status" value="1"/>
</dbReference>
<feature type="compositionally biased region" description="Polar residues" evidence="1">
    <location>
        <begin position="492"/>
        <end position="501"/>
    </location>
</feature>
<organism evidence="2 3">
    <name type="scientific">Portunus trituberculatus</name>
    <name type="common">Swimming crab</name>
    <name type="synonym">Neptunus trituberculatus</name>
    <dbReference type="NCBI Taxonomy" id="210409"/>
    <lineage>
        <taxon>Eukaryota</taxon>
        <taxon>Metazoa</taxon>
        <taxon>Ecdysozoa</taxon>
        <taxon>Arthropoda</taxon>
        <taxon>Crustacea</taxon>
        <taxon>Multicrustacea</taxon>
        <taxon>Malacostraca</taxon>
        <taxon>Eumalacostraca</taxon>
        <taxon>Eucarida</taxon>
        <taxon>Decapoda</taxon>
        <taxon>Pleocyemata</taxon>
        <taxon>Brachyura</taxon>
        <taxon>Eubrachyura</taxon>
        <taxon>Portunoidea</taxon>
        <taxon>Portunidae</taxon>
        <taxon>Portuninae</taxon>
        <taxon>Portunus</taxon>
    </lineage>
</organism>
<protein>
    <submittedName>
        <fullName evidence="2">Uncharacterized protein</fullName>
    </submittedName>
</protein>
<reference evidence="2 3" key="1">
    <citation type="submission" date="2019-05" db="EMBL/GenBank/DDBJ databases">
        <title>Another draft genome of Portunus trituberculatus and its Hox gene families provides insights of decapod evolution.</title>
        <authorList>
            <person name="Jeong J.-H."/>
            <person name="Song I."/>
            <person name="Kim S."/>
            <person name="Choi T."/>
            <person name="Kim D."/>
            <person name="Ryu S."/>
            <person name="Kim W."/>
        </authorList>
    </citation>
    <scope>NUCLEOTIDE SEQUENCE [LARGE SCALE GENOMIC DNA]</scope>
    <source>
        <tissue evidence="2">Muscle</tissue>
    </source>
</reference>
<feature type="compositionally biased region" description="Acidic residues" evidence="1">
    <location>
        <begin position="137"/>
        <end position="147"/>
    </location>
</feature>
<dbReference type="AlphaFoldDB" id="A0A5B7FCZ9"/>
<keyword evidence="3" id="KW-1185">Reference proteome</keyword>
<dbReference type="EMBL" id="VSRR010005641">
    <property type="protein sequence ID" value="MPC42993.1"/>
    <property type="molecule type" value="Genomic_DNA"/>
</dbReference>
<feature type="region of interest" description="Disordered" evidence="1">
    <location>
        <begin position="492"/>
        <end position="512"/>
    </location>
</feature>
<feature type="region of interest" description="Disordered" evidence="1">
    <location>
        <begin position="336"/>
        <end position="358"/>
    </location>
</feature>
<feature type="compositionally biased region" description="Pro residues" evidence="1">
    <location>
        <begin position="339"/>
        <end position="349"/>
    </location>
</feature>
<dbReference type="PANTHER" id="PTHR24330:SF19">
    <property type="entry name" value="MEDIATOR OF RNA POLYMERASE II TRANSCRIPTION SUBUNIT 29"/>
    <property type="match status" value="1"/>
</dbReference>
<gene>
    <name evidence="2" type="ORF">E2C01_036628</name>
</gene>
<feature type="compositionally biased region" description="Low complexity" evidence="1">
    <location>
        <begin position="54"/>
        <end position="63"/>
    </location>
</feature>
<evidence type="ECO:0000313" key="3">
    <source>
        <dbReference type="Proteomes" id="UP000324222"/>
    </source>
</evidence>